<organism evidence="1">
    <name type="scientific">marine sediment metagenome</name>
    <dbReference type="NCBI Taxonomy" id="412755"/>
    <lineage>
        <taxon>unclassified sequences</taxon>
        <taxon>metagenomes</taxon>
        <taxon>ecological metagenomes</taxon>
    </lineage>
</organism>
<comment type="caution">
    <text evidence="1">The sequence shown here is derived from an EMBL/GenBank/DDBJ whole genome shotgun (WGS) entry which is preliminary data.</text>
</comment>
<dbReference type="AlphaFoldDB" id="A0A0F8ZL33"/>
<feature type="non-terminal residue" evidence="1">
    <location>
        <position position="84"/>
    </location>
</feature>
<sequence>MSIDRSIKDPKHPYTRVSNSFIYDSRLCLKSKALLLFVLSKPDSWIFNYRDVLRFCTDGIKSIRNSIKQLSSFGYLYISQSPNH</sequence>
<accession>A0A0F8ZL33</accession>
<name>A0A0F8ZL33_9ZZZZ</name>
<protein>
    <submittedName>
        <fullName evidence="1">Uncharacterized protein</fullName>
    </submittedName>
</protein>
<dbReference type="EMBL" id="LAZR01059761">
    <property type="protein sequence ID" value="KKK67119.1"/>
    <property type="molecule type" value="Genomic_DNA"/>
</dbReference>
<evidence type="ECO:0000313" key="1">
    <source>
        <dbReference type="EMBL" id="KKK67119.1"/>
    </source>
</evidence>
<reference evidence="1" key="1">
    <citation type="journal article" date="2015" name="Nature">
        <title>Complex archaea that bridge the gap between prokaryotes and eukaryotes.</title>
        <authorList>
            <person name="Spang A."/>
            <person name="Saw J.H."/>
            <person name="Jorgensen S.L."/>
            <person name="Zaremba-Niedzwiedzka K."/>
            <person name="Martijn J."/>
            <person name="Lind A.E."/>
            <person name="van Eijk R."/>
            <person name="Schleper C."/>
            <person name="Guy L."/>
            <person name="Ettema T.J."/>
        </authorList>
    </citation>
    <scope>NUCLEOTIDE SEQUENCE</scope>
</reference>
<proteinExistence type="predicted"/>
<gene>
    <name evidence="1" type="ORF">LCGC14_2957230</name>
</gene>